<name>A0A0L6CG04_9MICO</name>
<gene>
    <name evidence="5" type="ORF">VV01_04060</name>
</gene>
<dbReference type="Pfam" id="PF17820">
    <property type="entry name" value="PDZ_6"/>
    <property type="match status" value="1"/>
</dbReference>
<dbReference type="GO" id="GO:0004252">
    <property type="term" value="F:serine-type endopeptidase activity"/>
    <property type="evidence" value="ECO:0007669"/>
    <property type="project" value="InterPro"/>
</dbReference>
<dbReference type="Gene3D" id="2.30.42.10">
    <property type="match status" value="1"/>
</dbReference>
<evidence type="ECO:0000313" key="6">
    <source>
        <dbReference type="Proteomes" id="UP000037397"/>
    </source>
</evidence>
<comment type="similarity">
    <text evidence="1">Belongs to the peptidase S1C family.</text>
</comment>
<evidence type="ECO:0000256" key="1">
    <source>
        <dbReference type="ARBA" id="ARBA00010541"/>
    </source>
</evidence>
<dbReference type="InterPro" id="IPR009003">
    <property type="entry name" value="Peptidase_S1_PA"/>
</dbReference>
<dbReference type="EMBL" id="LAIR01000002">
    <property type="protein sequence ID" value="KNX36515.1"/>
    <property type="molecule type" value="Genomic_DNA"/>
</dbReference>
<evidence type="ECO:0000259" key="4">
    <source>
        <dbReference type="PROSITE" id="PS50106"/>
    </source>
</evidence>
<comment type="caution">
    <text evidence="5">The sequence shown here is derived from an EMBL/GenBank/DDBJ whole genome shotgun (WGS) entry which is preliminary data.</text>
</comment>
<dbReference type="InterPro" id="IPR043504">
    <property type="entry name" value="Peptidase_S1_PA_chymotrypsin"/>
</dbReference>
<dbReference type="STRING" id="1631356.VV01_04060"/>
<protein>
    <submittedName>
        <fullName evidence="5">Peptidase S1 and S6 chymotrypsin/Hap</fullName>
    </submittedName>
</protein>
<keyword evidence="2" id="KW-0645">Protease</keyword>
<accession>A0A0L6CG04</accession>
<organism evidence="5 6">
    <name type="scientific">Luteipulveratus halotolerans</name>
    <dbReference type="NCBI Taxonomy" id="1631356"/>
    <lineage>
        <taxon>Bacteria</taxon>
        <taxon>Bacillati</taxon>
        <taxon>Actinomycetota</taxon>
        <taxon>Actinomycetes</taxon>
        <taxon>Micrococcales</taxon>
        <taxon>Dermacoccaceae</taxon>
        <taxon>Luteipulveratus</taxon>
    </lineage>
</organism>
<evidence type="ECO:0000256" key="3">
    <source>
        <dbReference type="ARBA" id="ARBA00022801"/>
    </source>
</evidence>
<dbReference type="PRINTS" id="PR00834">
    <property type="entry name" value="PROTEASES2C"/>
</dbReference>
<proteinExistence type="inferred from homology"/>
<feature type="domain" description="PDZ" evidence="4">
    <location>
        <begin position="285"/>
        <end position="337"/>
    </location>
</feature>
<dbReference type="PROSITE" id="PS50106">
    <property type="entry name" value="PDZ"/>
    <property type="match status" value="1"/>
</dbReference>
<dbReference type="SUPFAM" id="SSF50156">
    <property type="entry name" value="PDZ domain-like"/>
    <property type="match status" value="1"/>
</dbReference>
<dbReference type="PATRIC" id="fig|1631356.3.peg.745"/>
<dbReference type="Gene3D" id="2.40.10.10">
    <property type="entry name" value="Trypsin-like serine proteases"/>
    <property type="match status" value="2"/>
</dbReference>
<dbReference type="GO" id="GO:0006508">
    <property type="term" value="P:proteolysis"/>
    <property type="evidence" value="ECO:0007669"/>
    <property type="project" value="UniProtKB-KW"/>
</dbReference>
<evidence type="ECO:0000256" key="2">
    <source>
        <dbReference type="ARBA" id="ARBA00022670"/>
    </source>
</evidence>
<dbReference type="Pfam" id="PF13365">
    <property type="entry name" value="Trypsin_2"/>
    <property type="match status" value="1"/>
</dbReference>
<dbReference type="InterPro" id="IPR001940">
    <property type="entry name" value="Peptidase_S1C"/>
</dbReference>
<dbReference type="InterPro" id="IPR051201">
    <property type="entry name" value="Chloro_Bact_Ser_Proteases"/>
</dbReference>
<dbReference type="PANTHER" id="PTHR43343:SF3">
    <property type="entry name" value="PROTEASE DO-LIKE 8, CHLOROPLASTIC"/>
    <property type="match status" value="1"/>
</dbReference>
<keyword evidence="6" id="KW-1185">Reference proteome</keyword>
<dbReference type="AlphaFoldDB" id="A0A0L6CG04"/>
<dbReference type="InterPro" id="IPR001478">
    <property type="entry name" value="PDZ"/>
</dbReference>
<keyword evidence="3" id="KW-0378">Hydrolase</keyword>
<dbReference type="Proteomes" id="UP000037397">
    <property type="component" value="Unassembled WGS sequence"/>
</dbReference>
<dbReference type="InterPro" id="IPR036034">
    <property type="entry name" value="PDZ_sf"/>
</dbReference>
<dbReference type="PANTHER" id="PTHR43343">
    <property type="entry name" value="PEPTIDASE S12"/>
    <property type="match status" value="1"/>
</dbReference>
<evidence type="ECO:0000313" key="5">
    <source>
        <dbReference type="EMBL" id="KNX36515.1"/>
    </source>
</evidence>
<reference evidence="6" key="1">
    <citation type="submission" date="2015-03" db="EMBL/GenBank/DDBJ databases">
        <title>Luteipulveratus halotolerans sp. nov., a novel actinobacterium (Dermacoccaceae) from Sarawak, Malaysia.</title>
        <authorList>
            <person name="Juboi H."/>
            <person name="Basik A."/>
            <person name="Shamsul S.S."/>
            <person name="Arnold P."/>
            <person name="Schmitt E.K."/>
            <person name="Sanglier J.-J."/>
            <person name="Yeo T."/>
        </authorList>
    </citation>
    <scope>NUCLEOTIDE SEQUENCE [LARGE SCALE GENOMIC DNA]</scope>
    <source>
        <strain evidence="6">C296001</strain>
    </source>
</reference>
<sequence>MLAAGAAVTALALVAGATGGTVGFLIGAAQDDGSAATVADARPMGVAEVARSALPGVVTLEVADAGEESGGTGSGFVMRADGYIVTNNHVVAAGGDQGKIAVTFSDGTQVPARLVGKDASYDLAVVKVDRTGLSPVPFRTGATTVGDPVIAVGSPLGLDNTVTTGIVSALDRPVSPGGTQDQRSYINAIQTDAAINPGNSGGPLLDSAGRVVGVNTAIARVPGSSSRGSGNIGVGFAIPGDQARRTAEQLISKGKAEHPIIGAYVDQSYTGEGARLGGGDGQPAVSAGGPAAKAGLKEGDIIVQIDGRRVTSPDQLIVTIRARQVGETVRLLVRSGGQERTVAVTLAGATG</sequence>
<dbReference type="SMART" id="SM00228">
    <property type="entry name" value="PDZ"/>
    <property type="match status" value="1"/>
</dbReference>
<dbReference type="InterPro" id="IPR041489">
    <property type="entry name" value="PDZ_6"/>
</dbReference>
<dbReference type="SUPFAM" id="SSF50494">
    <property type="entry name" value="Trypsin-like serine proteases"/>
    <property type="match status" value="1"/>
</dbReference>